<comment type="caution">
    <text evidence="1">The sequence shown here is derived from an EMBL/GenBank/DDBJ whole genome shotgun (WGS) entry which is preliminary data.</text>
</comment>
<name>A0A329QRL4_9BACL</name>
<evidence type="ECO:0000313" key="2">
    <source>
        <dbReference type="Proteomes" id="UP000250642"/>
    </source>
</evidence>
<dbReference type="InterPro" id="IPR032720">
    <property type="entry name" value="Cys_rich_CWC"/>
</dbReference>
<dbReference type="RefSeq" id="WP_113053472.1">
    <property type="nucleotide sequence ID" value="NZ_JBHJZT010000002.1"/>
</dbReference>
<dbReference type="Proteomes" id="UP000250642">
    <property type="component" value="Unassembled WGS sequence"/>
</dbReference>
<evidence type="ECO:0008006" key="3">
    <source>
        <dbReference type="Google" id="ProtNLM"/>
    </source>
</evidence>
<dbReference type="AlphaFoldDB" id="A0A329QRL4"/>
<gene>
    <name evidence="1" type="ORF">DC345_13105</name>
</gene>
<sequence length="82" mass="9186">MSVEQDTKKVTPEVLICPLCGEPNGCSYAAGRPHSECWCNRAVFPEGVFDPIPAEQRRKSCICEACLDTYKKKTEQNKEPHS</sequence>
<reference evidence="1 2" key="1">
    <citation type="submission" date="2018-04" db="EMBL/GenBank/DDBJ databases">
        <title>Paenibacillus taichungensis Genome sequencing and assembly.</title>
        <authorList>
            <person name="Xu J."/>
            <person name="Rensing C."/>
            <person name="Mazhar H.S."/>
        </authorList>
    </citation>
    <scope>NUCLEOTIDE SEQUENCE [LARGE SCALE GENOMIC DNA]</scope>
    <source>
        <strain evidence="1 2">NC1</strain>
    </source>
</reference>
<accession>A0A329QRL4</accession>
<evidence type="ECO:0000313" key="1">
    <source>
        <dbReference type="EMBL" id="RAW14987.1"/>
    </source>
</evidence>
<proteinExistence type="predicted"/>
<dbReference type="EMBL" id="QEVW01000008">
    <property type="protein sequence ID" value="RAW14987.1"/>
    <property type="molecule type" value="Genomic_DNA"/>
</dbReference>
<organism evidence="1 2">
    <name type="scientific">Paenibacillus taichungensis</name>
    <dbReference type="NCBI Taxonomy" id="484184"/>
    <lineage>
        <taxon>Bacteria</taxon>
        <taxon>Bacillati</taxon>
        <taxon>Bacillota</taxon>
        <taxon>Bacilli</taxon>
        <taxon>Bacillales</taxon>
        <taxon>Paenibacillaceae</taxon>
        <taxon>Paenibacillus</taxon>
    </lineage>
</organism>
<dbReference type="Pfam" id="PF14375">
    <property type="entry name" value="Cys_rich_CWC"/>
    <property type="match status" value="1"/>
</dbReference>
<protein>
    <recommendedName>
        <fullName evidence="3">Cysteine-rich CWC</fullName>
    </recommendedName>
</protein>